<reference evidence="1 2" key="1">
    <citation type="journal article" date="2014" name="BMC Genomics">
        <title>Comparison of environmental and isolate Sulfobacillus genomes reveals diverse carbon, sulfur, nitrogen, and hydrogen metabolisms.</title>
        <authorList>
            <person name="Justice N.B."/>
            <person name="Norman A."/>
            <person name="Brown C.T."/>
            <person name="Singh A."/>
            <person name="Thomas B.C."/>
            <person name="Banfield J.F."/>
        </authorList>
    </citation>
    <scope>NUCLEOTIDE SEQUENCE [LARGE SCALE GENOMIC DNA]</scope>
    <source>
        <strain evidence="1">AMDSBA3</strain>
    </source>
</reference>
<evidence type="ECO:0000313" key="2">
    <source>
        <dbReference type="Proteomes" id="UP000241848"/>
    </source>
</evidence>
<gene>
    <name evidence="1" type="ORF">C7B45_15760</name>
</gene>
<organism evidence="1 2">
    <name type="scientific">Sulfobacillus acidophilus</name>
    <dbReference type="NCBI Taxonomy" id="53633"/>
    <lineage>
        <taxon>Bacteria</taxon>
        <taxon>Bacillati</taxon>
        <taxon>Bacillota</taxon>
        <taxon>Clostridia</taxon>
        <taxon>Eubacteriales</taxon>
        <taxon>Clostridiales Family XVII. Incertae Sedis</taxon>
        <taxon>Sulfobacillus</taxon>
    </lineage>
</organism>
<dbReference type="EMBL" id="PXYV01000074">
    <property type="protein sequence ID" value="PSR20239.1"/>
    <property type="molecule type" value="Genomic_DNA"/>
</dbReference>
<accession>A0A2T2WDD9</accession>
<sequence length="63" mass="6530">MNTRCDQEAVLNCTSHVMPLEGKIPQNVNLVFGGVVVEDFLTDSTAAADVLGACPKIQGSGAP</sequence>
<evidence type="ECO:0000313" key="1">
    <source>
        <dbReference type="EMBL" id="PSR20239.1"/>
    </source>
</evidence>
<proteinExistence type="predicted"/>
<name>A0A2T2WDD9_9FIRM</name>
<dbReference type="AlphaFoldDB" id="A0A2T2WDD9"/>
<comment type="caution">
    <text evidence="1">The sequence shown here is derived from an EMBL/GenBank/DDBJ whole genome shotgun (WGS) entry which is preliminary data.</text>
</comment>
<dbReference type="Proteomes" id="UP000241848">
    <property type="component" value="Unassembled WGS sequence"/>
</dbReference>
<protein>
    <submittedName>
        <fullName evidence="1">Uncharacterized protein</fullName>
    </submittedName>
</protein>